<protein>
    <submittedName>
        <fullName evidence="8">1-acyl-sn-glycerol-3-phosphate acyltransferase</fullName>
    </submittedName>
</protein>
<evidence type="ECO:0000256" key="4">
    <source>
        <dbReference type="ARBA" id="ARBA00023098"/>
    </source>
</evidence>
<organism evidence="8 9">
    <name type="scientific">Streptomyces cirratus</name>
    <dbReference type="NCBI Taxonomy" id="68187"/>
    <lineage>
        <taxon>Bacteria</taxon>
        <taxon>Bacillati</taxon>
        <taxon>Actinomycetota</taxon>
        <taxon>Actinomycetes</taxon>
        <taxon>Kitasatosporales</taxon>
        <taxon>Streptomycetaceae</taxon>
        <taxon>Streptomyces</taxon>
    </lineage>
</organism>
<dbReference type="CDD" id="cd07989">
    <property type="entry name" value="LPLAT_AGPAT-like"/>
    <property type="match status" value="1"/>
</dbReference>
<feature type="domain" description="Phospholipid/glycerol acyltransferase" evidence="7">
    <location>
        <begin position="88"/>
        <end position="200"/>
    </location>
</feature>
<evidence type="ECO:0000256" key="2">
    <source>
        <dbReference type="ARBA" id="ARBA00022516"/>
    </source>
</evidence>
<sequence length="314" mass="32858">MSVWLPTAPCTPEACAGHEGRAASIPHAVVRLACAAALMLLAVAAAPPVRLLPQRPRHALVRAWAAALVGALGIRITVHGSPGPDGGRLVVANHISWLDIPLVAAALPCRMLAKSEIGAWPVLGRLAARAGTLFIERDRIRTLPRTVGAVTRSLLAGDRVTVFPEGSTWCGRAQGPFRRAVFQAALDARVPVQPVRLAYRLAADGGVAGAPAFVGDDPLTASLWRIARARGIRAEVRLLPRIPPGRHPDRRDLAAAAQEAVRGDMGRPPALPGVPAQPSGPSATDRDSAKRSAASVHHCVSRSPAAASSRRTPS</sequence>
<dbReference type="SUPFAM" id="SSF69593">
    <property type="entry name" value="Glycerol-3-phosphate (1)-acyltransferase"/>
    <property type="match status" value="1"/>
</dbReference>
<gene>
    <name evidence="8" type="ORF">GCM10010347_32400</name>
</gene>
<dbReference type="RefSeq" id="WP_190184863.1">
    <property type="nucleotide sequence ID" value="NZ_BMVP01000005.1"/>
</dbReference>
<reference evidence="9" key="1">
    <citation type="journal article" date="2019" name="Int. J. Syst. Evol. Microbiol.">
        <title>The Global Catalogue of Microorganisms (GCM) 10K type strain sequencing project: providing services to taxonomists for standard genome sequencing and annotation.</title>
        <authorList>
            <consortium name="The Broad Institute Genomics Platform"/>
            <consortium name="The Broad Institute Genome Sequencing Center for Infectious Disease"/>
            <person name="Wu L."/>
            <person name="Ma J."/>
        </authorList>
    </citation>
    <scope>NUCLEOTIDE SEQUENCE [LARGE SCALE GENOMIC DNA]</scope>
    <source>
        <strain evidence="9">JCM 4738</strain>
    </source>
</reference>
<evidence type="ECO:0000313" key="9">
    <source>
        <dbReference type="Proteomes" id="UP000642673"/>
    </source>
</evidence>
<dbReference type="Pfam" id="PF01553">
    <property type="entry name" value="Acyltransferase"/>
    <property type="match status" value="1"/>
</dbReference>
<feature type="region of interest" description="Disordered" evidence="6">
    <location>
        <begin position="241"/>
        <end position="314"/>
    </location>
</feature>
<dbReference type="SMART" id="SM00563">
    <property type="entry name" value="PlsC"/>
    <property type="match status" value="1"/>
</dbReference>
<keyword evidence="3" id="KW-0808">Transferase</keyword>
<dbReference type="PANTHER" id="PTHR10434">
    <property type="entry name" value="1-ACYL-SN-GLYCEROL-3-PHOSPHATE ACYLTRANSFERASE"/>
    <property type="match status" value="1"/>
</dbReference>
<dbReference type="InterPro" id="IPR002123">
    <property type="entry name" value="Plipid/glycerol_acylTrfase"/>
</dbReference>
<evidence type="ECO:0000259" key="7">
    <source>
        <dbReference type="SMART" id="SM00563"/>
    </source>
</evidence>
<keyword evidence="5 8" id="KW-0012">Acyltransferase</keyword>
<dbReference type="GO" id="GO:0016746">
    <property type="term" value="F:acyltransferase activity"/>
    <property type="evidence" value="ECO:0007669"/>
    <property type="project" value="UniProtKB-KW"/>
</dbReference>
<keyword evidence="4" id="KW-0443">Lipid metabolism</keyword>
<evidence type="ECO:0000256" key="3">
    <source>
        <dbReference type="ARBA" id="ARBA00022679"/>
    </source>
</evidence>
<accession>A0ABQ3ET84</accession>
<dbReference type="EMBL" id="BMVP01000005">
    <property type="protein sequence ID" value="GHB59898.1"/>
    <property type="molecule type" value="Genomic_DNA"/>
</dbReference>
<evidence type="ECO:0000256" key="5">
    <source>
        <dbReference type="ARBA" id="ARBA00023315"/>
    </source>
</evidence>
<comment type="caution">
    <text evidence="8">The sequence shown here is derived from an EMBL/GenBank/DDBJ whole genome shotgun (WGS) entry which is preliminary data.</text>
</comment>
<evidence type="ECO:0000256" key="6">
    <source>
        <dbReference type="SAM" id="MobiDB-lite"/>
    </source>
</evidence>
<dbReference type="Proteomes" id="UP000642673">
    <property type="component" value="Unassembled WGS sequence"/>
</dbReference>
<dbReference type="PANTHER" id="PTHR10434:SF64">
    <property type="entry name" value="1-ACYL-SN-GLYCEROL-3-PHOSPHATE ACYLTRANSFERASE-RELATED"/>
    <property type="match status" value="1"/>
</dbReference>
<keyword evidence="9" id="KW-1185">Reference proteome</keyword>
<evidence type="ECO:0000256" key="1">
    <source>
        <dbReference type="ARBA" id="ARBA00005189"/>
    </source>
</evidence>
<keyword evidence="2" id="KW-0444">Lipid biosynthesis</keyword>
<name>A0ABQ3ET84_9ACTN</name>
<feature type="compositionally biased region" description="Low complexity" evidence="6">
    <location>
        <begin position="301"/>
        <end position="314"/>
    </location>
</feature>
<comment type="pathway">
    <text evidence="1">Lipid metabolism.</text>
</comment>
<evidence type="ECO:0000313" key="8">
    <source>
        <dbReference type="EMBL" id="GHB59898.1"/>
    </source>
</evidence>
<proteinExistence type="predicted"/>